<name>A0A087U333_STEMI</name>
<feature type="non-terminal residue" evidence="1">
    <location>
        <position position="34"/>
    </location>
</feature>
<reference evidence="1 2" key="1">
    <citation type="submission" date="2013-11" db="EMBL/GenBank/DDBJ databases">
        <title>Genome sequencing of Stegodyphus mimosarum.</title>
        <authorList>
            <person name="Bechsgaard J."/>
        </authorList>
    </citation>
    <scope>NUCLEOTIDE SEQUENCE [LARGE SCALE GENOMIC DNA]</scope>
</reference>
<dbReference type="AlphaFoldDB" id="A0A087U333"/>
<sequence length="34" mass="3558">MGDLGASLYQRISDSMFLSFGIAILQGRSASPPA</sequence>
<accession>A0A087U333</accession>
<keyword evidence="2" id="KW-1185">Reference proteome</keyword>
<organism evidence="1 2">
    <name type="scientific">Stegodyphus mimosarum</name>
    <name type="common">African social velvet spider</name>
    <dbReference type="NCBI Taxonomy" id="407821"/>
    <lineage>
        <taxon>Eukaryota</taxon>
        <taxon>Metazoa</taxon>
        <taxon>Ecdysozoa</taxon>
        <taxon>Arthropoda</taxon>
        <taxon>Chelicerata</taxon>
        <taxon>Arachnida</taxon>
        <taxon>Araneae</taxon>
        <taxon>Araneomorphae</taxon>
        <taxon>Entelegynae</taxon>
        <taxon>Eresoidea</taxon>
        <taxon>Eresidae</taxon>
        <taxon>Stegodyphus</taxon>
    </lineage>
</organism>
<evidence type="ECO:0000313" key="2">
    <source>
        <dbReference type="Proteomes" id="UP000054359"/>
    </source>
</evidence>
<gene>
    <name evidence="1" type="ORF">X975_23163</name>
</gene>
<dbReference type="EMBL" id="KK117924">
    <property type="protein sequence ID" value="KFM71772.1"/>
    <property type="molecule type" value="Genomic_DNA"/>
</dbReference>
<evidence type="ECO:0000313" key="1">
    <source>
        <dbReference type="EMBL" id="KFM71772.1"/>
    </source>
</evidence>
<proteinExistence type="predicted"/>
<protein>
    <submittedName>
        <fullName evidence="1">Uncharacterized protein</fullName>
    </submittedName>
</protein>
<dbReference type="Proteomes" id="UP000054359">
    <property type="component" value="Unassembled WGS sequence"/>
</dbReference>